<proteinExistence type="predicted"/>
<keyword evidence="3" id="KW-1185">Reference proteome</keyword>
<reference evidence="2" key="1">
    <citation type="journal article" date="2021" name="Nat. Commun.">
        <title>Genetic determinants of endophytism in the Arabidopsis root mycobiome.</title>
        <authorList>
            <person name="Mesny F."/>
            <person name="Miyauchi S."/>
            <person name="Thiergart T."/>
            <person name="Pickel B."/>
            <person name="Atanasova L."/>
            <person name="Karlsson M."/>
            <person name="Huettel B."/>
            <person name="Barry K.W."/>
            <person name="Haridas S."/>
            <person name="Chen C."/>
            <person name="Bauer D."/>
            <person name="Andreopoulos W."/>
            <person name="Pangilinan J."/>
            <person name="LaButti K."/>
            <person name="Riley R."/>
            <person name="Lipzen A."/>
            <person name="Clum A."/>
            <person name="Drula E."/>
            <person name="Henrissat B."/>
            <person name="Kohler A."/>
            <person name="Grigoriev I.V."/>
            <person name="Martin F.M."/>
            <person name="Hacquard S."/>
        </authorList>
    </citation>
    <scope>NUCLEOTIDE SEQUENCE</scope>
    <source>
        <strain evidence="2">MPI-SDFR-AT-0120</strain>
    </source>
</reference>
<evidence type="ECO:0000256" key="1">
    <source>
        <dbReference type="SAM" id="MobiDB-lite"/>
    </source>
</evidence>
<feature type="region of interest" description="Disordered" evidence="1">
    <location>
        <begin position="99"/>
        <end position="122"/>
    </location>
</feature>
<comment type="caution">
    <text evidence="2">The sequence shown here is derived from an EMBL/GenBank/DDBJ whole genome shotgun (WGS) entry which is preliminary data.</text>
</comment>
<organism evidence="2 3">
    <name type="scientific">Paraphoma chrysanthemicola</name>
    <dbReference type="NCBI Taxonomy" id="798071"/>
    <lineage>
        <taxon>Eukaryota</taxon>
        <taxon>Fungi</taxon>
        <taxon>Dikarya</taxon>
        <taxon>Ascomycota</taxon>
        <taxon>Pezizomycotina</taxon>
        <taxon>Dothideomycetes</taxon>
        <taxon>Pleosporomycetidae</taxon>
        <taxon>Pleosporales</taxon>
        <taxon>Pleosporineae</taxon>
        <taxon>Phaeosphaeriaceae</taxon>
        <taxon>Paraphoma</taxon>
    </lineage>
</organism>
<name>A0A8K0RA94_9PLEO</name>
<gene>
    <name evidence="2" type="ORF">FB567DRAFT_294155</name>
</gene>
<dbReference type="EMBL" id="JAGMVJ010000005">
    <property type="protein sequence ID" value="KAH7090528.1"/>
    <property type="molecule type" value="Genomic_DNA"/>
</dbReference>
<accession>A0A8K0RA94</accession>
<evidence type="ECO:0000313" key="2">
    <source>
        <dbReference type="EMBL" id="KAH7090528.1"/>
    </source>
</evidence>
<evidence type="ECO:0000313" key="3">
    <source>
        <dbReference type="Proteomes" id="UP000813461"/>
    </source>
</evidence>
<dbReference type="AlphaFoldDB" id="A0A8K0RA94"/>
<dbReference type="Proteomes" id="UP000813461">
    <property type="component" value="Unassembled WGS sequence"/>
</dbReference>
<protein>
    <submittedName>
        <fullName evidence="2">Uncharacterized protein</fullName>
    </submittedName>
</protein>
<sequence length="245" mass="27278">MNDLPNCGCQISNGDLATLKQQFFASPWRGSIGSIIHSFGEAWWCWCWCERRKVSHDMGSRSFRSSARPADDECSSRTASVLTLRLGFSLWAGRVTGRGHTPTANVGQDRGGKSRKMTECSGPALSQITTDESCRRPLRSSAEGRGHAVNGYRSLGQVSQDHEGNRAHRLAACDPWFTRFVVRCAASDGAQCAGRVHWCAVRPRWAHSLRRRSRSRHHGRRWRAAGRQAPCMCRSHKGREAARSG</sequence>